<reference evidence="8" key="1">
    <citation type="journal article" date="2019" name="Int. J. Syst. Evol. Microbiol.">
        <title>The Global Catalogue of Microorganisms (GCM) 10K type strain sequencing project: providing services to taxonomists for standard genome sequencing and annotation.</title>
        <authorList>
            <consortium name="The Broad Institute Genomics Platform"/>
            <consortium name="The Broad Institute Genome Sequencing Center for Infectious Disease"/>
            <person name="Wu L."/>
            <person name="Ma J."/>
        </authorList>
    </citation>
    <scope>NUCLEOTIDE SEQUENCE [LARGE SCALE GENOMIC DNA]</scope>
    <source>
        <strain evidence="8">CCUG 60023</strain>
    </source>
</reference>
<dbReference type="InterPro" id="IPR011006">
    <property type="entry name" value="CheY-like_superfamily"/>
</dbReference>
<evidence type="ECO:0000256" key="3">
    <source>
        <dbReference type="ARBA" id="ARBA00022553"/>
    </source>
</evidence>
<dbReference type="Gene3D" id="3.40.50.2300">
    <property type="match status" value="1"/>
</dbReference>
<dbReference type="InterPro" id="IPR003661">
    <property type="entry name" value="HisK_dim/P_dom"/>
</dbReference>
<proteinExistence type="predicted"/>
<dbReference type="SUPFAM" id="SSF47384">
    <property type="entry name" value="Homodimeric domain of signal transducing histidine kinase"/>
    <property type="match status" value="1"/>
</dbReference>
<evidence type="ECO:0000259" key="5">
    <source>
        <dbReference type="PROSITE" id="PS50109"/>
    </source>
</evidence>
<evidence type="ECO:0000256" key="2">
    <source>
        <dbReference type="ARBA" id="ARBA00012438"/>
    </source>
</evidence>
<sequence>MVNENPNRRHMRSIERKANAETDCAGIAPTRMAVGGCLGVAVASAAALVLPTFVTVGLGSGAFGGAVTLHFLARRRAKLLSSVAASEADLRTALAQANSASAAQSKFVAMVSHEIRTPLNGVLGMAQLLKETSLDPAQADYVKAIDTSGRALLGLIEDLLDSARIEAGQFELKPSACNILQIVEDVADIIAPRARAKGVDIATYVSAKVPKEVMLDAARLRQVLLNIAGNAAKFTASGGMAISATVQENSLQFAIEDTGSGLNAEDQAQIFDEFMQVSSGHTRSHEGAGLGLSISRQLVRAMNGDDQAAITLESAPEKGSRFSFSLPIVKASNDKVSSPSQIKETVSLLLAKTPARTALAQTLQELGLRVTNNLKDAAPTVIIADETIDVPPELASTDVPVYWLGSPGQRQNAGVQGGLTRNWLTWPVRRETLERLVSHDLKSAPKKEQALPVPQIKPKKALSVLVAEDNPINALLVTALLGKMGHHVVRVETGRQAVNAIQTGRGPFDLVLMDLHMPEMDGTEAIRRIRRWEKQNGQQRLPIVVLSADGQESAREDALAAGGSAFLLKPLDIDAVRALLKGNALAA</sequence>
<keyword evidence="8" id="KW-1185">Reference proteome</keyword>
<evidence type="ECO:0000313" key="7">
    <source>
        <dbReference type="EMBL" id="MFD0916944.1"/>
    </source>
</evidence>
<dbReference type="RefSeq" id="WP_377212785.1">
    <property type="nucleotide sequence ID" value="NZ_JBHTJV010000009.1"/>
</dbReference>
<keyword evidence="7" id="KW-0067">ATP-binding</keyword>
<dbReference type="InterPro" id="IPR001789">
    <property type="entry name" value="Sig_transdc_resp-reg_receiver"/>
</dbReference>
<dbReference type="PRINTS" id="PR00344">
    <property type="entry name" value="BCTRLSENSOR"/>
</dbReference>
<dbReference type="InterPro" id="IPR003594">
    <property type="entry name" value="HATPase_dom"/>
</dbReference>
<dbReference type="SMART" id="SM00387">
    <property type="entry name" value="HATPase_c"/>
    <property type="match status" value="1"/>
</dbReference>
<dbReference type="PANTHER" id="PTHR45339:SF6">
    <property type="entry name" value="SENSORY HISTIDINE PROTEIN KINASE"/>
    <property type="match status" value="1"/>
</dbReference>
<keyword evidence="7" id="KW-0547">Nucleotide-binding</keyword>
<dbReference type="Pfam" id="PF02518">
    <property type="entry name" value="HATPase_c"/>
    <property type="match status" value="1"/>
</dbReference>
<gene>
    <name evidence="7" type="ORF">ACFQ14_11045</name>
</gene>
<dbReference type="EMBL" id="JBHTJV010000009">
    <property type="protein sequence ID" value="MFD0916944.1"/>
    <property type="molecule type" value="Genomic_DNA"/>
</dbReference>
<dbReference type="Gene3D" id="1.10.287.130">
    <property type="match status" value="1"/>
</dbReference>
<dbReference type="SUPFAM" id="SSF52172">
    <property type="entry name" value="CheY-like"/>
    <property type="match status" value="1"/>
</dbReference>
<dbReference type="InterPro" id="IPR005467">
    <property type="entry name" value="His_kinase_dom"/>
</dbReference>
<feature type="domain" description="Response regulatory" evidence="6">
    <location>
        <begin position="463"/>
        <end position="584"/>
    </location>
</feature>
<comment type="catalytic activity">
    <reaction evidence="1">
        <text>ATP + protein L-histidine = ADP + protein N-phospho-L-histidine.</text>
        <dbReference type="EC" id="2.7.13.3"/>
    </reaction>
</comment>
<dbReference type="SMART" id="SM00388">
    <property type="entry name" value="HisKA"/>
    <property type="match status" value="1"/>
</dbReference>
<feature type="domain" description="Histidine kinase" evidence="5">
    <location>
        <begin position="110"/>
        <end position="330"/>
    </location>
</feature>
<feature type="modified residue" description="4-aspartylphosphate" evidence="4">
    <location>
        <position position="514"/>
    </location>
</feature>
<dbReference type="Pfam" id="PF00072">
    <property type="entry name" value="Response_reg"/>
    <property type="match status" value="1"/>
</dbReference>
<evidence type="ECO:0000259" key="6">
    <source>
        <dbReference type="PROSITE" id="PS50110"/>
    </source>
</evidence>
<dbReference type="GO" id="GO:0005524">
    <property type="term" value="F:ATP binding"/>
    <property type="evidence" value="ECO:0007669"/>
    <property type="project" value="UniProtKB-KW"/>
</dbReference>
<evidence type="ECO:0000256" key="1">
    <source>
        <dbReference type="ARBA" id="ARBA00000085"/>
    </source>
</evidence>
<dbReference type="InterPro" id="IPR004358">
    <property type="entry name" value="Sig_transdc_His_kin-like_C"/>
</dbReference>
<organism evidence="7 8">
    <name type="scientific">Pseudahrensia aquimaris</name>
    <dbReference type="NCBI Taxonomy" id="744461"/>
    <lineage>
        <taxon>Bacteria</taxon>
        <taxon>Pseudomonadati</taxon>
        <taxon>Pseudomonadota</taxon>
        <taxon>Alphaproteobacteria</taxon>
        <taxon>Hyphomicrobiales</taxon>
        <taxon>Ahrensiaceae</taxon>
        <taxon>Pseudahrensia</taxon>
    </lineage>
</organism>
<accession>A0ABW3FEP8</accession>
<dbReference type="PROSITE" id="PS50110">
    <property type="entry name" value="RESPONSE_REGULATORY"/>
    <property type="match status" value="1"/>
</dbReference>
<dbReference type="Gene3D" id="3.30.565.10">
    <property type="entry name" value="Histidine kinase-like ATPase, C-terminal domain"/>
    <property type="match status" value="1"/>
</dbReference>
<dbReference type="CDD" id="cd17546">
    <property type="entry name" value="REC_hyHK_CKI1_RcsC-like"/>
    <property type="match status" value="1"/>
</dbReference>
<dbReference type="CDD" id="cd16922">
    <property type="entry name" value="HATPase_EvgS-ArcB-TorS-like"/>
    <property type="match status" value="1"/>
</dbReference>
<dbReference type="Proteomes" id="UP001597101">
    <property type="component" value="Unassembled WGS sequence"/>
</dbReference>
<evidence type="ECO:0000256" key="4">
    <source>
        <dbReference type="PROSITE-ProRule" id="PRU00169"/>
    </source>
</evidence>
<name>A0ABW3FEP8_9HYPH</name>
<dbReference type="Pfam" id="PF00512">
    <property type="entry name" value="HisKA"/>
    <property type="match status" value="1"/>
</dbReference>
<protein>
    <recommendedName>
        <fullName evidence="2">histidine kinase</fullName>
        <ecNumber evidence="2">2.7.13.3</ecNumber>
    </recommendedName>
</protein>
<dbReference type="SMART" id="SM00448">
    <property type="entry name" value="REC"/>
    <property type="match status" value="1"/>
</dbReference>
<dbReference type="PROSITE" id="PS50109">
    <property type="entry name" value="HIS_KIN"/>
    <property type="match status" value="1"/>
</dbReference>
<dbReference type="CDD" id="cd00082">
    <property type="entry name" value="HisKA"/>
    <property type="match status" value="1"/>
</dbReference>
<dbReference type="EC" id="2.7.13.3" evidence="2"/>
<comment type="caution">
    <text evidence="7">The sequence shown here is derived from an EMBL/GenBank/DDBJ whole genome shotgun (WGS) entry which is preliminary data.</text>
</comment>
<dbReference type="PANTHER" id="PTHR45339">
    <property type="entry name" value="HYBRID SIGNAL TRANSDUCTION HISTIDINE KINASE J"/>
    <property type="match status" value="1"/>
</dbReference>
<dbReference type="InterPro" id="IPR036890">
    <property type="entry name" value="HATPase_C_sf"/>
</dbReference>
<evidence type="ECO:0000313" key="8">
    <source>
        <dbReference type="Proteomes" id="UP001597101"/>
    </source>
</evidence>
<dbReference type="SUPFAM" id="SSF55874">
    <property type="entry name" value="ATPase domain of HSP90 chaperone/DNA topoisomerase II/histidine kinase"/>
    <property type="match status" value="1"/>
</dbReference>
<keyword evidence="3 4" id="KW-0597">Phosphoprotein</keyword>
<dbReference type="InterPro" id="IPR036097">
    <property type="entry name" value="HisK_dim/P_sf"/>
</dbReference>